<gene>
    <name evidence="8" type="ORF">ACFSCY_30185</name>
</gene>
<dbReference type="InterPro" id="IPR036250">
    <property type="entry name" value="AcylCo_DH-like_C"/>
</dbReference>
<dbReference type="InterPro" id="IPR013107">
    <property type="entry name" value="Acyl-CoA_DH_C"/>
</dbReference>
<feature type="domain" description="Acyl-CoA oxidase/dehydrogenase middle" evidence="5">
    <location>
        <begin position="132"/>
        <end position="217"/>
    </location>
</feature>
<dbReference type="SUPFAM" id="SSF47203">
    <property type="entry name" value="Acyl-CoA dehydrogenase C-terminal domain-like"/>
    <property type="match status" value="1"/>
</dbReference>
<feature type="domain" description="Acyl-CoA dehydrogenase/oxidase N-terminal" evidence="6">
    <location>
        <begin position="16"/>
        <end position="118"/>
    </location>
</feature>
<evidence type="ECO:0000313" key="9">
    <source>
        <dbReference type="Proteomes" id="UP001597145"/>
    </source>
</evidence>
<dbReference type="PANTHER" id="PTHR48083">
    <property type="entry name" value="MEDIUM-CHAIN SPECIFIC ACYL-COA DEHYDROGENASE, MITOCHONDRIAL-RELATED"/>
    <property type="match status" value="1"/>
</dbReference>
<keyword evidence="1" id="KW-0285">Flavoprotein</keyword>
<dbReference type="RefSeq" id="WP_343979362.1">
    <property type="nucleotide sequence ID" value="NZ_BAAAJG010000011.1"/>
</dbReference>
<comment type="caution">
    <text evidence="8">The sequence shown here is derived from an EMBL/GenBank/DDBJ whole genome shotgun (WGS) entry which is preliminary data.</text>
</comment>
<feature type="region of interest" description="Disordered" evidence="4">
    <location>
        <begin position="1"/>
        <end position="20"/>
    </location>
</feature>
<dbReference type="Gene3D" id="2.40.110.10">
    <property type="entry name" value="Butyryl-CoA Dehydrogenase, subunit A, domain 2"/>
    <property type="match status" value="1"/>
</dbReference>
<evidence type="ECO:0000313" key="8">
    <source>
        <dbReference type="EMBL" id="MFD1533697.1"/>
    </source>
</evidence>
<reference evidence="9" key="1">
    <citation type="journal article" date="2019" name="Int. J. Syst. Evol. Microbiol.">
        <title>The Global Catalogue of Microorganisms (GCM) 10K type strain sequencing project: providing services to taxonomists for standard genome sequencing and annotation.</title>
        <authorList>
            <consortium name="The Broad Institute Genomics Platform"/>
            <consortium name="The Broad Institute Genome Sequencing Center for Infectious Disease"/>
            <person name="Wu L."/>
            <person name="Ma J."/>
        </authorList>
    </citation>
    <scope>NUCLEOTIDE SEQUENCE [LARGE SCALE GENOMIC DNA]</scope>
    <source>
        <strain evidence="9">JCM 12165</strain>
    </source>
</reference>
<dbReference type="Pfam" id="PF02770">
    <property type="entry name" value="Acyl-CoA_dh_M"/>
    <property type="match status" value="1"/>
</dbReference>
<dbReference type="InterPro" id="IPR006091">
    <property type="entry name" value="Acyl-CoA_Oxase/DH_mid-dom"/>
</dbReference>
<protein>
    <submittedName>
        <fullName evidence="8">Acyl-CoA dehydrogenase family protein</fullName>
    </submittedName>
</protein>
<sequence length="406" mass="43249">MTTQAEPRAPGRSPTDEELAERFRPVFDRIAEHAVERESQRRLPHEEIGWLRAAGFGAVRVPVELGGSGATLTQLVALLIDLGAAESNLPQALRAQFGFVEGLLADPGTERSQRWLAAAGRGVLVGNATSERGANVRGIASTTLSERDGRLLLNGTKYYTTGSLFADHLSVAAQDARTGRRVGVLVPADAPGVERRDDFTGIGQRLTASGTTVFTDVEVDPAELGAAGTLAGYRAGFAQLVLLAALAGIARRAADDVADYVRRRTRTWGHGNADLVRADPLVQQVVGRVDSAAHAARATVLAAAAALERSGPHDRDPTGEIDVYRAQVTVPDLVLRATSELFEVGGASSVDEDRGLDRHWRNARTIAVHNPVIYKQRIVGEYLLDGTAPEFTPSVGIAPALVEGQR</sequence>
<evidence type="ECO:0000256" key="2">
    <source>
        <dbReference type="ARBA" id="ARBA00023002"/>
    </source>
</evidence>
<dbReference type="InterPro" id="IPR037069">
    <property type="entry name" value="AcylCoA_DH/ox_N_sf"/>
</dbReference>
<dbReference type="Pfam" id="PF02771">
    <property type="entry name" value="Acyl-CoA_dh_N"/>
    <property type="match status" value="1"/>
</dbReference>
<evidence type="ECO:0000259" key="7">
    <source>
        <dbReference type="Pfam" id="PF08028"/>
    </source>
</evidence>
<proteinExistence type="inferred from homology"/>
<dbReference type="InterPro" id="IPR009100">
    <property type="entry name" value="AcylCoA_DH/oxidase_NM_dom_sf"/>
</dbReference>
<dbReference type="EMBL" id="JBHUCP010000026">
    <property type="protein sequence ID" value="MFD1533697.1"/>
    <property type="molecule type" value="Genomic_DNA"/>
</dbReference>
<keyword evidence="2" id="KW-0560">Oxidoreductase</keyword>
<name>A0ABW4FTN5_9PSEU</name>
<dbReference type="Pfam" id="PF08028">
    <property type="entry name" value="Acyl-CoA_dh_2"/>
    <property type="match status" value="1"/>
</dbReference>
<dbReference type="PIRSF" id="PIRSF016578">
    <property type="entry name" value="HsaA"/>
    <property type="match status" value="1"/>
</dbReference>
<organism evidence="8 9">
    <name type="scientific">Pseudonocardia aurantiaca</name>
    <dbReference type="NCBI Taxonomy" id="75290"/>
    <lineage>
        <taxon>Bacteria</taxon>
        <taxon>Bacillati</taxon>
        <taxon>Actinomycetota</taxon>
        <taxon>Actinomycetes</taxon>
        <taxon>Pseudonocardiales</taxon>
        <taxon>Pseudonocardiaceae</taxon>
        <taxon>Pseudonocardia</taxon>
    </lineage>
</organism>
<evidence type="ECO:0000259" key="6">
    <source>
        <dbReference type="Pfam" id="PF02771"/>
    </source>
</evidence>
<feature type="domain" description="Acyl-CoA dehydrogenase C-terminal" evidence="7">
    <location>
        <begin position="243"/>
        <end position="370"/>
    </location>
</feature>
<dbReference type="InterPro" id="IPR050741">
    <property type="entry name" value="Acyl-CoA_dehydrogenase"/>
</dbReference>
<accession>A0ABW4FTN5</accession>
<evidence type="ECO:0000256" key="1">
    <source>
        <dbReference type="ARBA" id="ARBA00022630"/>
    </source>
</evidence>
<dbReference type="InterPro" id="IPR013786">
    <property type="entry name" value="AcylCoA_DH/ox_N"/>
</dbReference>
<dbReference type="InterPro" id="IPR046373">
    <property type="entry name" value="Acyl-CoA_Oxase/DH_mid-dom_sf"/>
</dbReference>
<dbReference type="Gene3D" id="1.10.540.10">
    <property type="entry name" value="Acyl-CoA dehydrogenase/oxidase, N-terminal domain"/>
    <property type="match status" value="1"/>
</dbReference>
<evidence type="ECO:0000259" key="5">
    <source>
        <dbReference type="Pfam" id="PF02770"/>
    </source>
</evidence>
<keyword evidence="9" id="KW-1185">Reference proteome</keyword>
<evidence type="ECO:0000256" key="3">
    <source>
        <dbReference type="ARBA" id="ARBA00049661"/>
    </source>
</evidence>
<evidence type="ECO:0000256" key="4">
    <source>
        <dbReference type="SAM" id="MobiDB-lite"/>
    </source>
</evidence>
<dbReference type="Gene3D" id="1.20.140.10">
    <property type="entry name" value="Butyryl-CoA Dehydrogenase, subunit A, domain 3"/>
    <property type="match status" value="1"/>
</dbReference>
<dbReference type="SUPFAM" id="SSF56645">
    <property type="entry name" value="Acyl-CoA dehydrogenase NM domain-like"/>
    <property type="match status" value="1"/>
</dbReference>
<comment type="similarity">
    <text evidence="3">Belongs to the HpaH/HsaA monooxygenase family.</text>
</comment>
<dbReference type="PANTHER" id="PTHR48083:SF19">
    <property type="entry name" value="FLAVIN-DEPENDENT MONOOXYGENASE, OXYGENASE SUBUNIT HSAA"/>
    <property type="match status" value="1"/>
</dbReference>
<dbReference type="Proteomes" id="UP001597145">
    <property type="component" value="Unassembled WGS sequence"/>
</dbReference>